<dbReference type="Gene3D" id="2.60.40.2310">
    <property type="match status" value="1"/>
</dbReference>
<dbReference type="InterPro" id="IPR037045">
    <property type="entry name" value="S8pro/Inhibitor_I9_sf"/>
</dbReference>
<feature type="non-terminal residue" evidence="12">
    <location>
        <position position="784"/>
    </location>
</feature>
<evidence type="ECO:0000259" key="10">
    <source>
        <dbReference type="Pfam" id="PF05922"/>
    </source>
</evidence>
<dbReference type="Gene3D" id="3.50.30.30">
    <property type="match status" value="1"/>
</dbReference>
<feature type="active site" description="Charge relay system" evidence="6 7">
    <location>
        <position position="574"/>
    </location>
</feature>
<reference evidence="13" key="3">
    <citation type="submission" date="2018-08" db="UniProtKB">
        <authorList>
            <consortium name="EnsemblPlants"/>
        </authorList>
    </citation>
    <scope>IDENTIFICATION</scope>
    <source>
        <strain evidence="13">cv. Bd21</strain>
    </source>
</reference>
<accession>A0A0Q3GKY5</accession>
<proteinExistence type="inferred from homology"/>
<keyword evidence="5 7" id="KW-0720">Serine protease</keyword>
<evidence type="ECO:0000256" key="5">
    <source>
        <dbReference type="ARBA" id="ARBA00022825"/>
    </source>
</evidence>
<dbReference type="Proteomes" id="UP000008810">
    <property type="component" value="Chromosome 5"/>
</dbReference>
<feature type="chain" id="PRO_5036297511" evidence="8">
    <location>
        <begin position="23"/>
        <end position="784"/>
    </location>
</feature>
<evidence type="ECO:0000256" key="4">
    <source>
        <dbReference type="ARBA" id="ARBA00022801"/>
    </source>
</evidence>
<dbReference type="Pfam" id="PF05922">
    <property type="entry name" value="Inhibitor_I9"/>
    <property type="match status" value="1"/>
</dbReference>
<dbReference type="PRINTS" id="PR00723">
    <property type="entry name" value="SUBTILISIN"/>
</dbReference>
<dbReference type="InterPro" id="IPR034197">
    <property type="entry name" value="Peptidases_S8_3"/>
</dbReference>
<dbReference type="InterPro" id="IPR041469">
    <property type="entry name" value="Subtilisin-like_FN3"/>
</dbReference>
<dbReference type="InterPro" id="IPR045051">
    <property type="entry name" value="SBT"/>
</dbReference>
<evidence type="ECO:0000256" key="1">
    <source>
        <dbReference type="ARBA" id="ARBA00011073"/>
    </source>
</evidence>
<dbReference type="InterPro" id="IPR010259">
    <property type="entry name" value="S8pro/Inhibitor_I9"/>
</dbReference>
<evidence type="ECO:0000313" key="12">
    <source>
        <dbReference type="EMBL" id="KQJ81458.2"/>
    </source>
</evidence>
<feature type="active site" description="Charge relay system" evidence="6 7">
    <location>
        <position position="206"/>
    </location>
</feature>
<dbReference type="Gene3D" id="3.40.50.200">
    <property type="entry name" value="Peptidase S8/S53 domain"/>
    <property type="match status" value="1"/>
</dbReference>
<evidence type="ECO:0000256" key="3">
    <source>
        <dbReference type="ARBA" id="ARBA00022729"/>
    </source>
</evidence>
<evidence type="ECO:0000259" key="9">
    <source>
        <dbReference type="Pfam" id="PF00082"/>
    </source>
</evidence>
<reference evidence="12 13" key="1">
    <citation type="journal article" date="2010" name="Nature">
        <title>Genome sequencing and analysis of the model grass Brachypodium distachyon.</title>
        <authorList>
            <consortium name="International Brachypodium Initiative"/>
        </authorList>
    </citation>
    <scope>NUCLEOTIDE SEQUENCE [LARGE SCALE GENOMIC DNA]</scope>
    <source>
        <strain evidence="12 13">Bd21</strain>
    </source>
</reference>
<dbReference type="ExpressionAtlas" id="A0A0Q3GKY5">
    <property type="expression patterns" value="baseline"/>
</dbReference>
<reference evidence="12" key="2">
    <citation type="submission" date="2017-06" db="EMBL/GenBank/DDBJ databases">
        <title>WGS assembly of Brachypodium distachyon.</title>
        <authorList>
            <consortium name="The International Brachypodium Initiative"/>
            <person name="Lucas S."/>
            <person name="Harmon-Smith M."/>
            <person name="Lail K."/>
            <person name="Tice H."/>
            <person name="Grimwood J."/>
            <person name="Bruce D."/>
            <person name="Barry K."/>
            <person name="Shu S."/>
            <person name="Lindquist E."/>
            <person name="Wang M."/>
            <person name="Pitluck S."/>
            <person name="Vogel J.P."/>
            <person name="Garvin D.F."/>
            <person name="Mockler T.C."/>
            <person name="Schmutz J."/>
            <person name="Rokhsar D."/>
            <person name="Bevan M.W."/>
        </authorList>
    </citation>
    <scope>NUCLEOTIDE SEQUENCE</scope>
    <source>
        <strain evidence="12">Bd21</strain>
    </source>
</reference>
<dbReference type="InterPro" id="IPR036852">
    <property type="entry name" value="Peptidase_S8/S53_dom_sf"/>
</dbReference>
<dbReference type="CDD" id="cd04852">
    <property type="entry name" value="Peptidases_S8_3"/>
    <property type="match status" value="1"/>
</dbReference>
<dbReference type="Gramene" id="KQJ81458">
    <property type="protein sequence ID" value="KQJ81458"/>
    <property type="gene ID" value="BRADI_5g00840v3"/>
</dbReference>
<dbReference type="GO" id="GO:0005576">
    <property type="term" value="C:extracellular region"/>
    <property type="evidence" value="ECO:0000318"/>
    <property type="project" value="GO_Central"/>
</dbReference>
<evidence type="ECO:0000256" key="2">
    <source>
        <dbReference type="ARBA" id="ARBA00022670"/>
    </source>
</evidence>
<dbReference type="InParanoid" id="A0A0Q3GKY5"/>
<dbReference type="GO" id="GO:0006508">
    <property type="term" value="P:proteolysis"/>
    <property type="evidence" value="ECO:0007669"/>
    <property type="project" value="UniProtKB-KW"/>
</dbReference>
<keyword evidence="2 7" id="KW-0645">Protease</keyword>
<dbReference type="Pfam" id="PF00082">
    <property type="entry name" value="Peptidase_S8"/>
    <property type="match status" value="1"/>
</dbReference>
<comment type="similarity">
    <text evidence="1 7">Belongs to the peptidase S8 family.</text>
</comment>
<dbReference type="PANTHER" id="PTHR10795">
    <property type="entry name" value="PROPROTEIN CONVERTASE SUBTILISIN/KEXIN"/>
    <property type="match status" value="1"/>
</dbReference>
<dbReference type="EnsemblPlants" id="KQJ81458">
    <property type="protein sequence ID" value="KQJ81458"/>
    <property type="gene ID" value="BRADI_5g00840v3"/>
</dbReference>
<dbReference type="AlphaFoldDB" id="A0A0Q3GKY5"/>
<dbReference type="EMBL" id="CM000884">
    <property type="protein sequence ID" value="KQJ81458.2"/>
    <property type="molecule type" value="Genomic_DNA"/>
</dbReference>
<feature type="domain" description="Peptidase S8/S53" evidence="9">
    <location>
        <begin position="197"/>
        <end position="609"/>
    </location>
</feature>
<evidence type="ECO:0000313" key="14">
    <source>
        <dbReference type="Proteomes" id="UP000008810"/>
    </source>
</evidence>
<sequence length="784" mass="81313">MATHRRLLLAAVLLLLAAAANGDDLLAPLIAAANGEKSPHAPSPEQEREEAVIADKVAKVEQALAGGNGEGDDAGGSGALKTYLVIVGRANGPKEGGDKLIEWHASLLASLLNTTAGTLLLEALSAVSPRLVFSFAHVVSGFAARLTDAEAGELSRLPWCVDALPDARYRLATTYTPELLGVSAPSTGAWSVGGSMGEGVIVGVLDNGIDPRHVSFSDDGMPPPPPAKWRGKCDFGGTPCNRKLIGGKARAMEHHGTHTSSTAVGAFVGGVKLFRADAGNASGMAPRAHLAFYEVCLADTCSATEILTATEKGAFVDGVDVISISAGDDTQKPFYKDLIAVGSFSAVMSGVFVSTSAGNSGPVSRTVTNCAPWLLTVAASTMGRHVVSKVQLGNGVALYGETLKRFKPVRNRPLVFIAGMFADGALNATDVRGKIVATERKEDPITLGEMIQKAGGVGMVSWSSAVRGNATTPMDDLAIASSRISHADGEAIVAYINSTPNPTASIRFGGAQVNRSSRPAIAEYSSRGPCNVSNVGVLKPDITGPGTSIAAAVPGGGNNSALPTRMFGLLSSTSMSTPHLSGIVAMLKKARPEWSPAAIKSAMMTTADVAHLDGTPIVDETTGRPNCFAMGAGLVNPTRALDPGLIYDLAPADYISYVCGLGYNASLVNDIIAQPIQNVSCDKVEKIQRKDLNYPSIMVTLAPPPAAPEVEVRRAVTNIGEPLSVYTAEVVAPEGVAVEVVPNMLAFGSVHQRMEFTVKLRRGADAAVNGTAEGSLRWVSGKYS</sequence>
<gene>
    <name evidence="12" type="ORF">BRADI_5g00840v3</name>
</gene>
<organism evidence="12">
    <name type="scientific">Brachypodium distachyon</name>
    <name type="common">Purple false brome</name>
    <name type="synonym">Trachynia distachya</name>
    <dbReference type="NCBI Taxonomy" id="15368"/>
    <lineage>
        <taxon>Eukaryota</taxon>
        <taxon>Viridiplantae</taxon>
        <taxon>Streptophyta</taxon>
        <taxon>Embryophyta</taxon>
        <taxon>Tracheophyta</taxon>
        <taxon>Spermatophyta</taxon>
        <taxon>Magnoliopsida</taxon>
        <taxon>Liliopsida</taxon>
        <taxon>Poales</taxon>
        <taxon>Poaceae</taxon>
        <taxon>BOP clade</taxon>
        <taxon>Pooideae</taxon>
        <taxon>Stipodae</taxon>
        <taxon>Brachypodieae</taxon>
        <taxon>Brachypodium</taxon>
    </lineage>
</organism>
<feature type="domain" description="Subtilisin-like protease fibronectin type-III" evidence="11">
    <location>
        <begin position="691"/>
        <end position="783"/>
    </location>
</feature>
<dbReference type="InterPro" id="IPR015500">
    <property type="entry name" value="Peptidase_S8_subtilisin-rel"/>
</dbReference>
<evidence type="ECO:0000256" key="7">
    <source>
        <dbReference type="PROSITE-ProRule" id="PRU01240"/>
    </source>
</evidence>
<dbReference type="Gene3D" id="3.30.70.80">
    <property type="entry name" value="Peptidase S8 propeptide/proteinase inhibitor I9"/>
    <property type="match status" value="1"/>
</dbReference>
<name>A0A0Q3GKY5_BRADI</name>
<evidence type="ECO:0000259" key="11">
    <source>
        <dbReference type="Pfam" id="PF17766"/>
    </source>
</evidence>
<dbReference type="Pfam" id="PF17766">
    <property type="entry name" value="fn3_6"/>
    <property type="match status" value="1"/>
</dbReference>
<evidence type="ECO:0000313" key="13">
    <source>
        <dbReference type="EnsemblPlants" id="KQJ81458"/>
    </source>
</evidence>
<dbReference type="InterPro" id="IPR000209">
    <property type="entry name" value="Peptidase_S8/S53_dom"/>
</dbReference>
<keyword evidence="14" id="KW-1185">Reference proteome</keyword>
<dbReference type="OrthoDB" id="206201at2759"/>
<feature type="domain" description="Inhibitor I9" evidence="10">
    <location>
        <begin position="82"/>
        <end position="171"/>
    </location>
</feature>
<dbReference type="FunCoup" id="A0A0Q3GKY5">
    <property type="interactions" value="4"/>
</dbReference>
<evidence type="ECO:0000256" key="8">
    <source>
        <dbReference type="SAM" id="SignalP"/>
    </source>
</evidence>
<protein>
    <submittedName>
        <fullName evidence="12 13">Uncharacterized protein</fullName>
    </submittedName>
</protein>
<keyword evidence="3 8" id="KW-0732">Signal</keyword>
<dbReference type="SUPFAM" id="SSF52743">
    <property type="entry name" value="Subtilisin-like"/>
    <property type="match status" value="1"/>
</dbReference>
<evidence type="ECO:0000256" key="6">
    <source>
        <dbReference type="PIRSR" id="PIRSR615500-1"/>
    </source>
</evidence>
<dbReference type="CDD" id="cd02120">
    <property type="entry name" value="PA_subtilisin_like"/>
    <property type="match status" value="1"/>
</dbReference>
<dbReference type="GO" id="GO:0004252">
    <property type="term" value="F:serine-type endopeptidase activity"/>
    <property type="evidence" value="ECO:0000318"/>
    <property type="project" value="GO_Central"/>
</dbReference>
<feature type="signal peptide" evidence="8">
    <location>
        <begin position="1"/>
        <end position="22"/>
    </location>
</feature>
<dbReference type="PROSITE" id="PS51892">
    <property type="entry name" value="SUBTILASE"/>
    <property type="match status" value="1"/>
</dbReference>
<keyword evidence="4 7" id="KW-0378">Hydrolase</keyword>
<feature type="active site" description="Charge relay system" evidence="6 7">
    <location>
        <position position="255"/>
    </location>
</feature>